<accession>A0A382GE72</accession>
<evidence type="ECO:0000313" key="2">
    <source>
        <dbReference type="EMBL" id="SVB73219.1"/>
    </source>
</evidence>
<feature type="region of interest" description="Disordered" evidence="1">
    <location>
        <begin position="1"/>
        <end position="28"/>
    </location>
</feature>
<name>A0A382GE72_9ZZZZ</name>
<protein>
    <submittedName>
        <fullName evidence="2">Uncharacterized protein</fullName>
    </submittedName>
</protein>
<feature type="non-terminal residue" evidence="2">
    <location>
        <position position="1"/>
    </location>
</feature>
<organism evidence="2">
    <name type="scientific">marine metagenome</name>
    <dbReference type="NCBI Taxonomy" id="408172"/>
    <lineage>
        <taxon>unclassified sequences</taxon>
        <taxon>metagenomes</taxon>
        <taxon>ecological metagenomes</taxon>
    </lineage>
</organism>
<gene>
    <name evidence="2" type="ORF">METZ01_LOCUS226073</name>
</gene>
<evidence type="ECO:0000256" key="1">
    <source>
        <dbReference type="SAM" id="MobiDB-lite"/>
    </source>
</evidence>
<dbReference type="EMBL" id="UINC01054924">
    <property type="protein sequence ID" value="SVB73219.1"/>
    <property type="molecule type" value="Genomic_DNA"/>
</dbReference>
<reference evidence="2" key="1">
    <citation type="submission" date="2018-05" db="EMBL/GenBank/DDBJ databases">
        <authorList>
            <person name="Lanie J.A."/>
            <person name="Ng W.-L."/>
            <person name="Kazmierczak K.M."/>
            <person name="Andrzejewski T.M."/>
            <person name="Davidsen T.M."/>
            <person name="Wayne K.J."/>
            <person name="Tettelin H."/>
            <person name="Glass J.I."/>
            <person name="Rusch D."/>
            <person name="Podicherti R."/>
            <person name="Tsui H.-C.T."/>
            <person name="Winkler M.E."/>
        </authorList>
    </citation>
    <scope>NUCLEOTIDE SEQUENCE</scope>
</reference>
<proteinExistence type="predicted"/>
<dbReference type="AlphaFoldDB" id="A0A382GE72"/>
<feature type="non-terminal residue" evidence="2">
    <location>
        <position position="28"/>
    </location>
</feature>
<sequence>GGRRQRSPAAGHIPGENRRTAQRGGEGI</sequence>